<dbReference type="AlphaFoldDB" id="A0A2U3N8F7"/>
<sequence>MRNARSGRPSALWMPRSRGALSGLILVILGAWGALIPFVGPHFNFAYTPDQDWAWSTARGWLDVLPGAATVAAGLLLIFSGNRITAMVGGWLAVLAGAWFVIGRELAPMLGIGSAGDPIAASDRKRAALEVSYFSGLGALIVFVGGVAIARLAVRLASDVEALARVEEARAAREAEPSHGEPAYVSGLRETPEVSSGALTQPRVDRYGSEGEPKRGWRRQRPEGGSPNAAYLRWPHPQR</sequence>
<feature type="transmembrane region" description="Helical" evidence="2">
    <location>
        <begin position="133"/>
        <end position="154"/>
    </location>
</feature>
<feature type="transmembrane region" description="Helical" evidence="2">
    <location>
        <begin position="60"/>
        <end position="79"/>
    </location>
</feature>
<reference evidence="3 4" key="1">
    <citation type="submission" date="2017-01" db="EMBL/GenBank/DDBJ databases">
        <authorList>
            <consortium name="Urmite Genomes"/>
        </authorList>
    </citation>
    <scope>NUCLEOTIDE SEQUENCE [LARGE SCALE GENOMIC DNA]</scope>
    <source>
        <strain evidence="3 4">AB308</strain>
    </source>
</reference>
<feature type="compositionally biased region" description="Basic and acidic residues" evidence="1">
    <location>
        <begin position="203"/>
        <end position="215"/>
    </location>
</feature>
<proteinExistence type="predicted"/>
<keyword evidence="4" id="KW-1185">Reference proteome</keyword>
<dbReference type="EMBL" id="FTRV01000010">
    <property type="protein sequence ID" value="SPM27788.1"/>
    <property type="molecule type" value="Genomic_DNA"/>
</dbReference>
<evidence type="ECO:0000313" key="4">
    <source>
        <dbReference type="Proteomes" id="UP000241595"/>
    </source>
</evidence>
<protein>
    <recommendedName>
        <fullName evidence="5">Secreted protein</fullName>
    </recommendedName>
</protein>
<dbReference type="Proteomes" id="UP000241595">
    <property type="component" value="Unassembled WGS sequence"/>
</dbReference>
<name>A0A2U3N8F7_9MYCO</name>
<accession>A0A2U3N8F7</accession>
<keyword evidence="2" id="KW-0472">Membrane</keyword>
<evidence type="ECO:0000256" key="1">
    <source>
        <dbReference type="SAM" id="MobiDB-lite"/>
    </source>
</evidence>
<evidence type="ECO:0000256" key="2">
    <source>
        <dbReference type="SAM" id="Phobius"/>
    </source>
</evidence>
<dbReference type="RefSeq" id="WP_077098653.1">
    <property type="nucleotide sequence ID" value="NZ_LT717699.1"/>
</dbReference>
<keyword evidence="2" id="KW-0812">Transmembrane</keyword>
<dbReference type="OrthoDB" id="3208582at2"/>
<organism evidence="3 4">
    <name type="scientific">Mycobacterium terramassiliense</name>
    <dbReference type="NCBI Taxonomy" id="1841859"/>
    <lineage>
        <taxon>Bacteria</taxon>
        <taxon>Bacillati</taxon>
        <taxon>Actinomycetota</taxon>
        <taxon>Actinomycetes</taxon>
        <taxon>Mycobacteriales</taxon>
        <taxon>Mycobacteriaceae</taxon>
        <taxon>Mycobacterium</taxon>
    </lineage>
</organism>
<keyword evidence="2" id="KW-1133">Transmembrane helix</keyword>
<feature type="region of interest" description="Disordered" evidence="1">
    <location>
        <begin position="170"/>
        <end position="239"/>
    </location>
</feature>
<feature type="compositionally biased region" description="Basic and acidic residues" evidence="1">
    <location>
        <begin position="170"/>
        <end position="179"/>
    </location>
</feature>
<evidence type="ECO:0000313" key="3">
    <source>
        <dbReference type="EMBL" id="SPM27788.1"/>
    </source>
</evidence>
<dbReference type="STRING" id="1841859.GCA_900157385_01270"/>
<gene>
    <name evidence="3" type="ORF">MTAB308_1273</name>
</gene>
<feature type="transmembrane region" description="Helical" evidence="2">
    <location>
        <begin position="21"/>
        <end position="40"/>
    </location>
</feature>
<feature type="transmembrane region" description="Helical" evidence="2">
    <location>
        <begin position="84"/>
        <end position="102"/>
    </location>
</feature>
<evidence type="ECO:0008006" key="5">
    <source>
        <dbReference type="Google" id="ProtNLM"/>
    </source>
</evidence>